<dbReference type="SUPFAM" id="SSF50978">
    <property type="entry name" value="WD40 repeat-like"/>
    <property type="match status" value="1"/>
</dbReference>
<dbReference type="EMBL" id="JBEAFC010000005">
    <property type="protein sequence ID" value="KAL1556895.1"/>
    <property type="molecule type" value="Genomic_DNA"/>
</dbReference>
<gene>
    <name evidence="3" type="ORF">AAHA92_12455</name>
</gene>
<dbReference type="PROSITE" id="PS50294">
    <property type="entry name" value="WD_REPEATS_REGION"/>
    <property type="match status" value="1"/>
</dbReference>
<feature type="compositionally biased region" description="Polar residues" evidence="2">
    <location>
        <begin position="215"/>
        <end position="231"/>
    </location>
</feature>
<evidence type="ECO:0000256" key="1">
    <source>
        <dbReference type="PROSITE-ProRule" id="PRU00221"/>
    </source>
</evidence>
<dbReference type="PROSITE" id="PS50082">
    <property type="entry name" value="WD_REPEATS_2"/>
    <property type="match status" value="1"/>
</dbReference>
<protein>
    <submittedName>
        <fullName evidence="3">Protein TOPLESS-RELATED PROTEIN 2-like</fullName>
    </submittedName>
</protein>
<sequence>MGLEGSGGSLQGLEAKFIESSKQTELVLGVRMDCLRLLALFSSFSVKTKLKGHQKRISGLAFSQSLNILVSSGADALLCMWSIDGWEMKKSRPIQPPPGHPATLVSETRVQFHNNQSRLLVVHESQIAIYDTQLDCLCSWYPRDSLSSPISTPSAYISSASNGNPFPIVIAAHPTDLNQFALGMSDSAVHVIEPSDAETKWGGSTSHDNGGLPSIPSSSALNSQPSETPSR</sequence>
<evidence type="ECO:0000256" key="2">
    <source>
        <dbReference type="SAM" id="MobiDB-lite"/>
    </source>
</evidence>
<dbReference type="InterPro" id="IPR036322">
    <property type="entry name" value="WD40_repeat_dom_sf"/>
</dbReference>
<keyword evidence="1" id="KW-0853">WD repeat</keyword>
<dbReference type="InterPro" id="IPR027728">
    <property type="entry name" value="Topless_fam"/>
</dbReference>
<accession>A0ABD1HLL0</accession>
<evidence type="ECO:0000313" key="4">
    <source>
        <dbReference type="Proteomes" id="UP001567538"/>
    </source>
</evidence>
<dbReference type="AlphaFoldDB" id="A0ABD1HLL0"/>
<comment type="caution">
    <text evidence="3">The sequence shown here is derived from an EMBL/GenBank/DDBJ whole genome shotgun (WGS) entry which is preliminary data.</text>
</comment>
<organism evidence="3 4">
    <name type="scientific">Salvia divinorum</name>
    <name type="common">Maria pastora</name>
    <name type="synonym">Diviner's sage</name>
    <dbReference type="NCBI Taxonomy" id="28513"/>
    <lineage>
        <taxon>Eukaryota</taxon>
        <taxon>Viridiplantae</taxon>
        <taxon>Streptophyta</taxon>
        <taxon>Embryophyta</taxon>
        <taxon>Tracheophyta</taxon>
        <taxon>Spermatophyta</taxon>
        <taxon>Magnoliopsida</taxon>
        <taxon>eudicotyledons</taxon>
        <taxon>Gunneridae</taxon>
        <taxon>Pentapetalae</taxon>
        <taxon>asterids</taxon>
        <taxon>lamiids</taxon>
        <taxon>Lamiales</taxon>
        <taxon>Lamiaceae</taxon>
        <taxon>Nepetoideae</taxon>
        <taxon>Mentheae</taxon>
        <taxon>Salviinae</taxon>
        <taxon>Salvia</taxon>
        <taxon>Salvia subgen. Calosphace</taxon>
    </lineage>
</organism>
<dbReference type="InterPro" id="IPR001680">
    <property type="entry name" value="WD40_rpt"/>
</dbReference>
<evidence type="ECO:0000313" key="3">
    <source>
        <dbReference type="EMBL" id="KAL1556895.1"/>
    </source>
</evidence>
<dbReference type="Pfam" id="PF00400">
    <property type="entry name" value="WD40"/>
    <property type="match status" value="1"/>
</dbReference>
<dbReference type="PANTHER" id="PTHR44083">
    <property type="entry name" value="TOPLESS-RELATED PROTEIN 1-RELATED"/>
    <property type="match status" value="1"/>
</dbReference>
<dbReference type="Gene3D" id="2.130.10.10">
    <property type="entry name" value="YVTN repeat-like/Quinoprotein amine dehydrogenase"/>
    <property type="match status" value="1"/>
</dbReference>
<dbReference type="SMART" id="SM00320">
    <property type="entry name" value="WD40"/>
    <property type="match status" value="2"/>
</dbReference>
<dbReference type="InterPro" id="IPR015943">
    <property type="entry name" value="WD40/YVTN_repeat-like_dom_sf"/>
</dbReference>
<dbReference type="PANTHER" id="PTHR44083:SF5">
    <property type="entry name" value="PROTEIN TOPLESS-RELATED PROTEIN 2"/>
    <property type="match status" value="1"/>
</dbReference>
<name>A0ABD1HLL0_SALDI</name>
<reference evidence="3 4" key="1">
    <citation type="submission" date="2024-06" db="EMBL/GenBank/DDBJ databases">
        <title>A chromosome level genome sequence of Diviner's sage (Salvia divinorum).</title>
        <authorList>
            <person name="Ford S.A."/>
            <person name="Ro D.-K."/>
            <person name="Ness R.W."/>
            <person name="Phillips M.A."/>
        </authorList>
    </citation>
    <scope>NUCLEOTIDE SEQUENCE [LARGE SCALE GENOMIC DNA]</scope>
    <source>
        <strain evidence="3">SAF-2024a</strain>
        <tissue evidence="3">Leaf</tissue>
    </source>
</reference>
<feature type="repeat" description="WD" evidence="1">
    <location>
        <begin position="50"/>
        <end position="91"/>
    </location>
</feature>
<keyword evidence="4" id="KW-1185">Reference proteome</keyword>
<proteinExistence type="predicted"/>
<dbReference type="Proteomes" id="UP001567538">
    <property type="component" value="Unassembled WGS sequence"/>
</dbReference>
<feature type="region of interest" description="Disordered" evidence="2">
    <location>
        <begin position="195"/>
        <end position="231"/>
    </location>
</feature>